<sequence length="287" mass="30513">MPTDLDKLLGLGGSADASDLAAVRPAAAQLPPQVLSFLRMKGARIIVCRGSITDHAKDLKGVQPRGWPAGMTWDIVPGVYLPNRKQVVVATLPMPGGRRLPVRGEGHGSFNLLLHETMHGHDFLKNHRLLGASKFVAARTADFAKLGSYEQQAGDAGLQETYAESAARAFGRDTTLPAAWPQLAKFWALLDPGQLQLAPETIEEAPPRRRIKSRRATPVGTAQVHHDGSIELNLRADAGDGAIGHALVTIKPGSARYGEIASHLTGAPQGLVPQALAPSGPMVVKPF</sequence>
<organism evidence="4 5">
    <name type="scientific">Glacieibacterium arshaanense</name>
    <dbReference type="NCBI Taxonomy" id="2511025"/>
    <lineage>
        <taxon>Bacteria</taxon>
        <taxon>Pseudomonadati</taxon>
        <taxon>Pseudomonadota</taxon>
        <taxon>Alphaproteobacteria</taxon>
        <taxon>Sphingomonadales</taxon>
        <taxon>Sphingosinicellaceae</taxon>
        <taxon>Glacieibacterium</taxon>
    </lineage>
</organism>
<dbReference type="EMBL" id="SIHO01000001">
    <property type="protein sequence ID" value="TFU06126.1"/>
    <property type="molecule type" value="Genomic_DNA"/>
</dbReference>
<comment type="subcellular location">
    <subcellularLocation>
        <location evidence="1">Secreted</location>
    </subcellularLocation>
</comment>
<keyword evidence="2" id="KW-0964">Secreted</keyword>
<evidence type="ECO:0000256" key="2">
    <source>
        <dbReference type="ARBA" id="ARBA00022525"/>
    </source>
</evidence>
<dbReference type="InterPro" id="IPR014781">
    <property type="entry name" value="Anthrax_toxin_lethal/edema_N/C"/>
</dbReference>
<keyword evidence="5" id="KW-1185">Reference proteome</keyword>
<evidence type="ECO:0000313" key="4">
    <source>
        <dbReference type="EMBL" id="TFU06126.1"/>
    </source>
</evidence>
<feature type="domain" description="ATLF-like" evidence="3">
    <location>
        <begin position="1"/>
        <end position="192"/>
    </location>
</feature>
<protein>
    <recommendedName>
        <fullName evidence="3">ATLF-like domain-containing protein</fullName>
    </recommendedName>
</protein>
<evidence type="ECO:0000259" key="3">
    <source>
        <dbReference type="PROSITE" id="PS51995"/>
    </source>
</evidence>
<dbReference type="Pfam" id="PF07737">
    <property type="entry name" value="ATLF"/>
    <property type="match status" value="1"/>
</dbReference>
<dbReference type="AlphaFoldDB" id="A0A4Y9ER71"/>
<proteinExistence type="predicted"/>
<accession>A0A4Y9ER71</accession>
<reference evidence="4 5" key="1">
    <citation type="submission" date="2019-02" db="EMBL/GenBank/DDBJ databases">
        <title>Polymorphobacter sp. isolated from the lake at the Tibet of China.</title>
        <authorList>
            <person name="Li A."/>
        </authorList>
    </citation>
    <scope>NUCLEOTIDE SEQUENCE [LARGE SCALE GENOMIC DNA]</scope>
    <source>
        <strain evidence="4 5">DJ1R-1</strain>
    </source>
</reference>
<dbReference type="Proteomes" id="UP000297737">
    <property type="component" value="Unassembled WGS sequence"/>
</dbReference>
<evidence type="ECO:0000313" key="5">
    <source>
        <dbReference type="Proteomes" id="UP000297737"/>
    </source>
</evidence>
<gene>
    <name evidence="4" type="ORF">EUV02_03680</name>
</gene>
<evidence type="ECO:0000256" key="1">
    <source>
        <dbReference type="ARBA" id="ARBA00004613"/>
    </source>
</evidence>
<name>A0A4Y9ER71_9SPHN</name>
<dbReference type="GO" id="GO:0005576">
    <property type="term" value="C:extracellular region"/>
    <property type="evidence" value="ECO:0007669"/>
    <property type="project" value="UniProtKB-SubCell"/>
</dbReference>
<dbReference type="OrthoDB" id="5886119at2"/>
<dbReference type="RefSeq" id="WP_135244850.1">
    <property type="nucleotide sequence ID" value="NZ_SIHO01000001.1"/>
</dbReference>
<dbReference type="PROSITE" id="PS51995">
    <property type="entry name" value="ATLF"/>
    <property type="match status" value="1"/>
</dbReference>
<dbReference type="InterPro" id="IPR047568">
    <property type="entry name" value="ATLF-like_dom"/>
</dbReference>
<comment type="caution">
    <text evidence="4">The sequence shown here is derived from an EMBL/GenBank/DDBJ whole genome shotgun (WGS) entry which is preliminary data.</text>
</comment>